<keyword evidence="4" id="KW-0479">Metal-binding</keyword>
<reference evidence="8 9" key="1">
    <citation type="submission" date="2022-08" db="EMBL/GenBank/DDBJ databases">
        <title>Genome Sequence of the sulphate-reducing bacterium, Pseudodesulfovibrio sp. SYK.</title>
        <authorList>
            <person name="Kondo R."/>
            <person name="Kataoka T."/>
        </authorList>
    </citation>
    <scope>NUCLEOTIDE SEQUENCE [LARGE SCALE GENOMIC DNA]</scope>
    <source>
        <strain evidence="8 9">SYK</strain>
    </source>
</reference>
<dbReference type="InterPro" id="IPR032432">
    <property type="entry name" value="Radical_SAM_C"/>
</dbReference>
<dbReference type="Pfam" id="PF16199">
    <property type="entry name" value="Radical_SAM_C"/>
    <property type="match status" value="1"/>
</dbReference>
<evidence type="ECO:0000313" key="9">
    <source>
        <dbReference type="Proteomes" id="UP001317742"/>
    </source>
</evidence>
<dbReference type="InterPro" id="IPR007197">
    <property type="entry name" value="rSAM"/>
</dbReference>
<evidence type="ECO:0000256" key="4">
    <source>
        <dbReference type="ARBA" id="ARBA00022723"/>
    </source>
</evidence>
<feature type="domain" description="Radical SAM core" evidence="7">
    <location>
        <begin position="1"/>
        <end position="188"/>
    </location>
</feature>
<keyword evidence="6" id="KW-0411">Iron-sulfur</keyword>
<evidence type="ECO:0000256" key="3">
    <source>
        <dbReference type="ARBA" id="ARBA00022691"/>
    </source>
</evidence>
<dbReference type="InterPro" id="IPR039661">
    <property type="entry name" value="ELP3"/>
</dbReference>
<comment type="cofactor">
    <cofactor evidence="1">
        <name>[4Fe-4S] cluster</name>
        <dbReference type="ChEBI" id="CHEBI:49883"/>
    </cofactor>
</comment>
<dbReference type="Proteomes" id="UP001317742">
    <property type="component" value="Chromosome"/>
</dbReference>
<dbReference type="InterPro" id="IPR058240">
    <property type="entry name" value="rSAM_sf"/>
</dbReference>
<dbReference type="EMBL" id="AP026709">
    <property type="protein sequence ID" value="BDQ38097.1"/>
    <property type="molecule type" value="Genomic_DNA"/>
</dbReference>
<evidence type="ECO:0000313" key="8">
    <source>
        <dbReference type="EMBL" id="BDQ38097.1"/>
    </source>
</evidence>
<evidence type="ECO:0000259" key="7">
    <source>
        <dbReference type="PROSITE" id="PS51918"/>
    </source>
</evidence>
<keyword evidence="5" id="KW-0408">Iron</keyword>
<evidence type="ECO:0000256" key="2">
    <source>
        <dbReference type="ARBA" id="ARBA00022485"/>
    </source>
</evidence>
<evidence type="ECO:0000256" key="1">
    <source>
        <dbReference type="ARBA" id="ARBA00001966"/>
    </source>
</evidence>
<keyword evidence="9" id="KW-1185">Reference proteome</keyword>
<keyword evidence="3" id="KW-0949">S-adenosyl-L-methionine</keyword>
<dbReference type="PANTHER" id="PTHR11135">
    <property type="entry name" value="HISTONE ACETYLTRANSFERASE-RELATED"/>
    <property type="match status" value="1"/>
</dbReference>
<protein>
    <submittedName>
        <fullName evidence="8">Radical SAM protein</fullName>
    </submittedName>
</protein>
<gene>
    <name evidence="8" type="ORF">SYK_24570</name>
</gene>
<dbReference type="Pfam" id="PF04055">
    <property type="entry name" value="Radical_SAM"/>
    <property type="match status" value="1"/>
</dbReference>
<keyword evidence="2" id="KW-0004">4Fe-4S</keyword>
<proteinExistence type="predicted"/>
<evidence type="ECO:0000256" key="5">
    <source>
        <dbReference type="ARBA" id="ARBA00023004"/>
    </source>
</evidence>
<organism evidence="8 9">
    <name type="scientific">Pseudodesulfovibrio nedwellii</name>
    <dbReference type="NCBI Taxonomy" id="2973072"/>
    <lineage>
        <taxon>Bacteria</taxon>
        <taxon>Pseudomonadati</taxon>
        <taxon>Thermodesulfobacteriota</taxon>
        <taxon>Desulfovibrionia</taxon>
        <taxon>Desulfovibrionales</taxon>
        <taxon>Desulfovibrionaceae</taxon>
    </lineage>
</organism>
<dbReference type="PROSITE" id="PS51918">
    <property type="entry name" value="RADICAL_SAM"/>
    <property type="match status" value="1"/>
</dbReference>
<dbReference type="PANTHER" id="PTHR11135:SF0">
    <property type="entry name" value="ELONGATOR COMPLEX PROTEIN 3"/>
    <property type="match status" value="1"/>
</dbReference>
<evidence type="ECO:0000256" key="6">
    <source>
        <dbReference type="ARBA" id="ARBA00023014"/>
    </source>
</evidence>
<dbReference type="SMART" id="SM00729">
    <property type="entry name" value="Elp3"/>
    <property type="match status" value="1"/>
</dbReference>
<name>A0ABM8B3C7_9BACT</name>
<dbReference type="InterPro" id="IPR006638">
    <property type="entry name" value="Elp3/MiaA/NifB-like_rSAM"/>
</dbReference>
<dbReference type="SUPFAM" id="SSF102114">
    <property type="entry name" value="Radical SAM enzymes"/>
    <property type="match status" value="1"/>
</dbReference>
<dbReference type="CDD" id="cd01335">
    <property type="entry name" value="Radical_SAM"/>
    <property type="match status" value="1"/>
</dbReference>
<sequence>MDLDEALALGRGPYELAYFGGTFTALPSPWPEAFLGLAMRYRERGLITHVRCSTRPDCVDEPSLALLRAQGLDMVELGIQSFDDEALKTSGRGYTGDVARAACEAVKASGLALGVQFLPGLPGDRPGMFASDMRIAADLEPETARLYPCLVINGTPMARMWERGEYEPWSLKRAKVELSEVLPVLWEKNVRIIRLGLAPEGTLEGNILAGPWHPAFGQSVRGMALLKILRAEIVRFGKKPVCLDVPRRYSGEIYGHGRELAPRYFELGVPESSITFVDGECFQLS</sequence>
<accession>A0ABM8B3C7</accession>
<dbReference type="Gene3D" id="3.30.750.200">
    <property type="match status" value="1"/>
</dbReference>